<dbReference type="InterPro" id="IPR050952">
    <property type="entry name" value="TRIM-NHL_E3_ligases"/>
</dbReference>
<name>A0A813QYD9_ADIRI</name>
<feature type="signal peptide" evidence="2">
    <location>
        <begin position="1"/>
        <end position="25"/>
    </location>
</feature>
<proteinExistence type="predicted"/>
<evidence type="ECO:0000313" key="3">
    <source>
        <dbReference type="EMBL" id="CAF0773755.1"/>
    </source>
</evidence>
<organism evidence="3 5">
    <name type="scientific">Adineta ricciae</name>
    <name type="common">Rotifer</name>
    <dbReference type="NCBI Taxonomy" id="249248"/>
    <lineage>
        <taxon>Eukaryota</taxon>
        <taxon>Metazoa</taxon>
        <taxon>Spiralia</taxon>
        <taxon>Gnathifera</taxon>
        <taxon>Rotifera</taxon>
        <taxon>Eurotatoria</taxon>
        <taxon>Bdelloidea</taxon>
        <taxon>Adinetida</taxon>
        <taxon>Adinetidae</taxon>
        <taxon>Adineta</taxon>
    </lineage>
</organism>
<dbReference type="PANTHER" id="PTHR24104">
    <property type="entry name" value="E3 UBIQUITIN-PROTEIN LIGASE NHLRC1-RELATED"/>
    <property type="match status" value="1"/>
</dbReference>
<dbReference type="EMBL" id="CAJNOR010000050">
    <property type="protein sequence ID" value="CAF0773755.1"/>
    <property type="molecule type" value="Genomic_DNA"/>
</dbReference>
<reference evidence="3" key="1">
    <citation type="submission" date="2021-02" db="EMBL/GenBank/DDBJ databases">
        <authorList>
            <person name="Nowell W R."/>
        </authorList>
    </citation>
    <scope>NUCLEOTIDE SEQUENCE</scope>
</reference>
<sequence length="401" mass="43187">MFTIPLRFLVHTYVLLFVAFEQIASIQIKTFSSAIFITSDVINTFSNTTCDQCTCLAWTSQAVAWNCMINTSTCQLISKYSSTNGYLQTTTNGSFFYLPSTTVGTTIAGYSTGYSSSGSMGLRRPHGLFISRNGTLYVVDTFNARVQAFAWNSSVGSTAVPSSVLSYAEFVYVNENTSTIYTSDYNLHGAVLYPGNTTIPTAGQNLTCSTNRPYSASGLLGDSKGNLYIASSFCHTVLKFDGSNTNIRIRVAGSGTAGSGSSQLNTPYGLSLDEKNSILYVADTQNHRIQKIFLNQNSTVGVTVAGGNGGGCALNQLNAPSGVTFSQKDGSVYIADSNNNRIVRWKINATEGVVVAGSLNCMVGTTSVLLNGPFDLKFDANETFLFVADMYNNRVQRFQLN</sequence>
<dbReference type="SUPFAM" id="SSF101898">
    <property type="entry name" value="NHL repeat"/>
    <property type="match status" value="1"/>
</dbReference>
<keyword evidence="1" id="KW-0677">Repeat</keyword>
<dbReference type="InterPro" id="IPR001258">
    <property type="entry name" value="NHL_repeat"/>
</dbReference>
<dbReference type="Proteomes" id="UP000663852">
    <property type="component" value="Unassembled WGS sequence"/>
</dbReference>
<dbReference type="Proteomes" id="UP000663828">
    <property type="component" value="Unassembled WGS sequence"/>
</dbReference>
<gene>
    <name evidence="4" type="ORF">EDS130_LOCUS16166</name>
    <name evidence="3" type="ORF">XAT740_LOCUS1593</name>
</gene>
<evidence type="ECO:0008006" key="6">
    <source>
        <dbReference type="Google" id="ProtNLM"/>
    </source>
</evidence>
<evidence type="ECO:0000313" key="5">
    <source>
        <dbReference type="Proteomes" id="UP000663828"/>
    </source>
</evidence>
<dbReference type="OrthoDB" id="10029454at2759"/>
<feature type="chain" id="PRO_5036222745" description="NHL repeat containing protein-like protein" evidence="2">
    <location>
        <begin position="26"/>
        <end position="401"/>
    </location>
</feature>
<dbReference type="Gene3D" id="2.120.10.30">
    <property type="entry name" value="TolB, C-terminal domain"/>
    <property type="match status" value="2"/>
</dbReference>
<dbReference type="PANTHER" id="PTHR24104:SF25">
    <property type="entry name" value="PROTEIN LIN-41"/>
    <property type="match status" value="1"/>
</dbReference>
<dbReference type="Pfam" id="PF01436">
    <property type="entry name" value="NHL"/>
    <property type="match status" value="1"/>
</dbReference>
<dbReference type="GO" id="GO:0043161">
    <property type="term" value="P:proteasome-mediated ubiquitin-dependent protein catabolic process"/>
    <property type="evidence" value="ECO:0007669"/>
    <property type="project" value="TreeGrafter"/>
</dbReference>
<dbReference type="CDD" id="cd05819">
    <property type="entry name" value="NHL"/>
    <property type="match status" value="1"/>
</dbReference>
<keyword evidence="2" id="KW-0732">Signal</keyword>
<dbReference type="EMBL" id="CAJNOJ010000070">
    <property type="protein sequence ID" value="CAF1026331.1"/>
    <property type="molecule type" value="Genomic_DNA"/>
</dbReference>
<keyword evidence="5" id="KW-1185">Reference proteome</keyword>
<evidence type="ECO:0000313" key="4">
    <source>
        <dbReference type="EMBL" id="CAF1026331.1"/>
    </source>
</evidence>
<comment type="caution">
    <text evidence="3">The sequence shown here is derived from an EMBL/GenBank/DDBJ whole genome shotgun (WGS) entry which is preliminary data.</text>
</comment>
<evidence type="ECO:0000256" key="2">
    <source>
        <dbReference type="SAM" id="SignalP"/>
    </source>
</evidence>
<accession>A0A813QYD9</accession>
<protein>
    <recommendedName>
        <fullName evidence="6">NHL repeat containing protein-like protein</fullName>
    </recommendedName>
</protein>
<dbReference type="AlphaFoldDB" id="A0A813QYD9"/>
<dbReference type="InterPro" id="IPR011042">
    <property type="entry name" value="6-blade_b-propeller_TolB-like"/>
</dbReference>
<evidence type="ECO:0000256" key="1">
    <source>
        <dbReference type="ARBA" id="ARBA00022737"/>
    </source>
</evidence>
<dbReference type="GO" id="GO:0061630">
    <property type="term" value="F:ubiquitin protein ligase activity"/>
    <property type="evidence" value="ECO:0007669"/>
    <property type="project" value="TreeGrafter"/>
</dbReference>
<dbReference type="GO" id="GO:0000209">
    <property type="term" value="P:protein polyubiquitination"/>
    <property type="evidence" value="ECO:0007669"/>
    <property type="project" value="TreeGrafter"/>
</dbReference>
<dbReference type="GO" id="GO:0008270">
    <property type="term" value="F:zinc ion binding"/>
    <property type="evidence" value="ECO:0007669"/>
    <property type="project" value="UniProtKB-KW"/>
</dbReference>